<feature type="domain" description="C3H1-type" evidence="7">
    <location>
        <begin position="236"/>
        <end position="264"/>
    </location>
</feature>
<sequence>MEGPRPGRDAFIAPGRSQGWVGRMPMFTADMYGPAGSRLPVRPGTAGGARPRLRTAFAGGSCSPALRACPAAQQPSPSQPPPPSPHSPPLPPTYYPPGAIPYLHPVMVPGMPMPGTHLVLGPGGYPMAIGPQPHLGAPPADPRRGPRLGNVFFKTRVCNKWRAGSCPYGDRCTYAHGEHELRAVAPEALPYLDSHAAGGAALGSRARGVPPSHDTASSADQSGSESGTWNPASRPFYKTRLCTKFMQTGHCHRGGACTYAHGYDDLRARGQGWVGTPRQGSGSSQAPGTCLSSSLRAGSDGDTGERAESDATPGSVQTLSPRAPTERG</sequence>
<evidence type="ECO:0000256" key="5">
    <source>
        <dbReference type="PROSITE-ProRule" id="PRU00723"/>
    </source>
</evidence>
<evidence type="ECO:0000259" key="7">
    <source>
        <dbReference type="PROSITE" id="PS50103"/>
    </source>
</evidence>
<dbReference type="SMART" id="SM00356">
    <property type="entry name" value="ZnF_C3H1"/>
    <property type="match status" value="2"/>
</dbReference>
<protein>
    <recommendedName>
        <fullName evidence="7">C3H1-type domain-containing protein</fullName>
    </recommendedName>
</protein>
<dbReference type="GO" id="GO:0051252">
    <property type="term" value="P:regulation of RNA metabolic process"/>
    <property type="evidence" value="ECO:0007669"/>
    <property type="project" value="UniProtKB-ARBA"/>
</dbReference>
<accession>A0A3M7L419</accession>
<dbReference type="PROSITE" id="PS50103">
    <property type="entry name" value="ZF_C3H1"/>
    <property type="match status" value="2"/>
</dbReference>
<evidence type="ECO:0000256" key="2">
    <source>
        <dbReference type="ARBA" id="ARBA00022737"/>
    </source>
</evidence>
<dbReference type="GO" id="GO:0003729">
    <property type="term" value="F:mRNA binding"/>
    <property type="evidence" value="ECO:0007669"/>
    <property type="project" value="InterPro"/>
</dbReference>
<dbReference type="GO" id="GO:0010468">
    <property type="term" value="P:regulation of gene expression"/>
    <property type="evidence" value="ECO:0007669"/>
    <property type="project" value="UniProtKB-ARBA"/>
</dbReference>
<dbReference type="PANTHER" id="PTHR12547">
    <property type="entry name" value="CCCH ZINC FINGER/TIS11-RELATED"/>
    <property type="match status" value="1"/>
</dbReference>
<dbReference type="AlphaFoldDB" id="A0A3M7L419"/>
<gene>
    <name evidence="8" type="ORF">APUTEX25_004312</name>
</gene>
<feature type="region of interest" description="Disordered" evidence="6">
    <location>
        <begin position="272"/>
        <end position="328"/>
    </location>
</feature>
<comment type="caution">
    <text evidence="8">The sequence shown here is derived from an EMBL/GenBank/DDBJ whole genome shotgun (WGS) entry which is preliminary data.</text>
</comment>
<feature type="compositionally biased region" description="Polar residues" evidence="6">
    <location>
        <begin position="278"/>
        <end position="296"/>
    </location>
</feature>
<dbReference type="Pfam" id="PF00642">
    <property type="entry name" value="zf-CCCH"/>
    <property type="match status" value="2"/>
</dbReference>
<reference evidence="9" key="1">
    <citation type="journal article" date="2018" name="Algal Res.">
        <title>Characterization of plant carbon substrate utilization by Auxenochlorella protothecoides.</title>
        <authorList>
            <person name="Vogler B.W."/>
            <person name="Starkenburg S.R."/>
            <person name="Sudasinghe N."/>
            <person name="Schambach J.Y."/>
            <person name="Rollin J.A."/>
            <person name="Pattathil S."/>
            <person name="Barry A.N."/>
        </authorList>
    </citation>
    <scope>NUCLEOTIDE SEQUENCE [LARGE SCALE GENOMIC DNA]</scope>
    <source>
        <strain evidence="9">UTEX 25</strain>
    </source>
</reference>
<dbReference type="SUPFAM" id="SSF90229">
    <property type="entry name" value="CCCH zinc finger"/>
    <property type="match status" value="2"/>
</dbReference>
<evidence type="ECO:0000313" key="9">
    <source>
        <dbReference type="Proteomes" id="UP000279271"/>
    </source>
</evidence>
<evidence type="ECO:0000256" key="1">
    <source>
        <dbReference type="ARBA" id="ARBA00022723"/>
    </source>
</evidence>
<feature type="compositionally biased region" description="Polar residues" evidence="6">
    <location>
        <begin position="214"/>
        <end position="231"/>
    </location>
</feature>
<evidence type="ECO:0000256" key="4">
    <source>
        <dbReference type="ARBA" id="ARBA00022833"/>
    </source>
</evidence>
<feature type="region of interest" description="Disordered" evidence="6">
    <location>
        <begin position="202"/>
        <end position="231"/>
    </location>
</feature>
<evidence type="ECO:0000256" key="3">
    <source>
        <dbReference type="ARBA" id="ARBA00022771"/>
    </source>
</evidence>
<dbReference type="PANTHER" id="PTHR12547:SF159">
    <property type="entry name" value="CCCH ZINC FINGER-CONTAINING SAC3_GANP_NIN1_MTS3_EIF-3 P25 FAMILY PROTEIN"/>
    <property type="match status" value="1"/>
</dbReference>
<dbReference type="InterPro" id="IPR000571">
    <property type="entry name" value="Znf_CCCH"/>
</dbReference>
<dbReference type="InterPro" id="IPR036855">
    <property type="entry name" value="Znf_CCCH_sf"/>
</dbReference>
<proteinExistence type="predicted"/>
<dbReference type="GO" id="GO:0008270">
    <property type="term" value="F:zinc ion binding"/>
    <property type="evidence" value="ECO:0007669"/>
    <property type="project" value="UniProtKB-KW"/>
</dbReference>
<dbReference type="Gene3D" id="4.10.1000.10">
    <property type="entry name" value="Zinc finger, CCCH-type"/>
    <property type="match status" value="2"/>
</dbReference>
<feature type="zinc finger region" description="C3H1-type" evidence="5">
    <location>
        <begin position="152"/>
        <end position="179"/>
    </location>
</feature>
<feature type="region of interest" description="Disordered" evidence="6">
    <location>
        <begin position="66"/>
        <end position="92"/>
    </location>
</feature>
<keyword evidence="3 5" id="KW-0863">Zinc-finger</keyword>
<dbReference type="InterPro" id="IPR045877">
    <property type="entry name" value="ZFP36-like"/>
</dbReference>
<evidence type="ECO:0000256" key="6">
    <source>
        <dbReference type="SAM" id="MobiDB-lite"/>
    </source>
</evidence>
<feature type="zinc finger region" description="C3H1-type" evidence="5">
    <location>
        <begin position="236"/>
        <end position="264"/>
    </location>
</feature>
<dbReference type="EMBL" id="QOKY01000128">
    <property type="protein sequence ID" value="RMZ57478.1"/>
    <property type="molecule type" value="Genomic_DNA"/>
</dbReference>
<feature type="domain" description="C3H1-type" evidence="7">
    <location>
        <begin position="152"/>
        <end position="179"/>
    </location>
</feature>
<keyword evidence="2" id="KW-0677">Repeat</keyword>
<feature type="compositionally biased region" description="Pro residues" evidence="6">
    <location>
        <begin position="77"/>
        <end position="92"/>
    </location>
</feature>
<keyword evidence="1 5" id="KW-0479">Metal-binding</keyword>
<evidence type="ECO:0000313" key="8">
    <source>
        <dbReference type="EMBL" id="RMZ57478.1"/>
    </source>
</evidence>
<organism evidence="8 9">
    <name type="scientific">Auxenochlorella protothecoides</name>
    <name type="common">Green microalga</name>
    <name type="synonym">Chlorella protothecoides</name>
    <dbReference type="NCBI Taxonomy" id="3075"/>
    <lineage>
        <taxon>Eukaryota</taxon>
        <taxon>Viridiplantae</taxon>
        <taxon>Chlorophyta</taxon>
        <taxon>core chlorophytes</taxon>
        <taxon>Trebouxiophyceae</taxon>
        <taxon>Chlorellales</taxon>
        <taxon>Chlorellaceae</taxon>
        <taxon>Auxenochlorella</taxon>
    </lineage>
</organism>
<name>A0A3M7L419_AUXPR</name>
<keyword evidence="4 5" id="KW-0862">Zinc</keyword>
<dbReference type="Proteomes" id="UP000279271">
    <property type="component" value="Unassembled WGS sequence"/>
</dbReference>
<dbReference type="FunFam" id="4.10.1000.10:FF:000003">
    <property type="entry name" value="Zinc finger CCCH domain-containing protein"/>
    <property type="match status" value="1"/>
</dbReference>